<reference evidence="1" key="1">
    <citation type="journal article" date="2020" name="Stud. Mycol.">
        <title>101 Dothideomycetes genomes: a test case for predicting lifestyles and emergence of pathogens.</title>
        <authorList>
            <person name="Haridas S."/>
            <person name="Albert R."/>
            <person name="Binder M."/>
            <person name="Bloem J."/>
            <person name="Labutti K."/>
            <person name="Salamov A."/>
            <person name="Andreopoulos B."/>
            <person name="Baker S."/>
            <person name="Barry K."/>
            <person name="Bills G."/>
            <person name="Bluhm B."/>
            <person name="Cannon C."/>
            <person name="Castanera R."/>
            <person name="Culley D."/>
            <person name="Daum C."/>
            <person name="Ezra D."/>
            <person name="Gonzalez J."/>
            <person name="Henrissat B."/>
            <person name="Kuo A."/>
            <person name="Liang C."/>
            <person name="Lipzen A."/>
            <person name="Lutzoni F."/>
            <person name="Magnuson J."/>
            <person name="Mondo S."/>
            <person name="Nolan M."/>
            <person name="Ohm R."/>
            <person name="Pangilinan J."/>
            <person name="Park H.-J."/>
            <person name="Ramirez L."/>
            <person name="Alfaro M."/>
            <person name="Sun H."/>
            <person name="Tritt A."/>
            <person name="Yoshinaga Y."/>
            <person name="Zwiers L.-H."/>
            <person name="Turgeon B."/>
            <person name="Goodwin S."/>
            <person name="Spatafora J."/>
            <person name="Crous P."/>
            <person name="Grigoriev I."/>
        </authorList>
    </citation>
    <scope>NUCLEOTIDE SEQUENCE</scope>
    <source>
        <strain evidence="1">CBS 262.69</strain>
    </source>
</reference>
<protein>
    <submittedName>
        <fullName evidence="1">Uncharacterized protein</fullName>
    </submittedName>
</protein>
<dbReference type="AlphaFoldDB" id="A0A6G1HL66"/>
<evidence type="ECO:0000313" key="1">
    <source>
        <dbReference type="EMBL" id="KAF2396808.1"/>
    </source>
</evidence>
<dbReference type="EMBL" id="ML996705">
    <property type="protein sequence ID" value="KAF2396808.1"/>
    <property type="molecule type" value="Genomic_DNA"/>
</dbReference>
<keyword evidence="2" id="KW-1185">Reference proteome</keyword>
<dbReference type="Proteomes" id="UP000799640">
    <property type="component" value="Unassembled WGS sequence"/>
</dbReference>
<sequence length="110" mass="12210">MVDLRGAAILIEMRLSERRRTRSTRPLAGLSMAEVRAMAIEEGKFAAELEMEIALLREAIGELERQIDERLVSGLEGLRLSPEQDARVAAAKDDLAEVSEKFGSLSVRDK</sequence>
<gene>
    <name evidence="1" type="ORF">EJ06DRAFT_559458</name>
</gene>
<accession>A0A6G1HL66</accession>
<proteinExistence type="predicted"/>
<organism evidence="1 2">
    <name type="scientific">Trichodelitschia bisporula</name>
    <dbReference type="NCBI Taxonomy" id="703511"/>
    <lineage>
        <taxon>Eukaryota</taxon>
        <taxon>Fungi</taxon>
        <taxon>Dikarya</taxon>
        <taxon>Ascomycota</taxon>
        <taxon>Pezizomycotina</taxon>
        <taxon>Dothideomycetes</taxon>
        <taxon>Dothideomycetes incertae sedis</taxon>
        <taxon>Phaeotrichales</taxon>
        <taxon>Phaeotrichaceae</taxon>
        <taxon>Trichodelitschia</taxon>
    </lineage>
</organism>
<evidence type="ECO:0000313" key="2">
    <source>
        <dbReference type="Proteomes" id="UP000799640"/>
    </source>
</evidence>
<name>A0A6G1HL66_9PEZI</name>